<evidence type="ECO:0000313" key="2">
    <source>
        <dbReference type="Proteomes" id="UP001382904"/>
    </source>
</evidence>
<sequence>MLTAWQEVEIPVRGVPTGVARAWSLAANGNGGVGRQDGLAALTRQVGELNAKMAGMAKDLAALKGTR</sequence>
<dbReference type="Proteomes" id="UP001382904">
    <property type="component" value="Unassembled WGS sequence"/>
</dbReference>
<reference evidence="1 2" key="1">
    <citation type="submission" date="2024-03" db="EMBL/GenBank/DDBJ databases">
        <title>Novel Streptomyces species of biotechnological and ecological value are a feature of Machair soil.</title>
        <authorList>
            <person name="Prole J.R."/>
            <person name="Goodfellow M."/>
            <person name="Allenby N."/>
            <person name="Ward A.C."/>
        </authorList>
    </citation>
    <scope>NUCLEOTIDE SEQUENCE [LARGE SCALE GENOMIC DNA]</scope>
    <source>
        <strain evidence="1 2">MS1.HAVA.3</strain>
    </source>
</reference>
<dbReference type="EMBL" id="JBBKAM010000002">
    <property type="protein sequence ID" value="MEJ8641424.1"/>
    <property type="molecule type" value="Genomic_DNA"/>
</dbReference>
<name>A0ABU8U267_9ACTN</name>
<gene>
    <name evidence="1" type="ORF">WKI68_07895</name>
</gene>
<keyword evidence="2" id="KW-1185">Reference proteome</keyword>
<comment type="caution">
    <text evidence="1">The sequence shown here is derived from an EMBL/GenBank/DDBJ whole genome shotgun (WGS) entry which is preliminary data.</text>
</comment>
<protein>
    <submittedName>
        <fullName evidence="1">Uncharacterized protein</fullName>
    </submittedName>
</protein>
<accession>A0ABU8U267</accession>
<proteinExistence type="predicted"/>
<evidence type="ECO:0000313" key="1">
    <source>
        <dbReference type="EMBL" id="MEJ8641424.1"/>
    </source>
</evidence>
<organism evidence="1 2">
    <name type="scientific">Streptomyces caledonius</name>
    <dbReference type="NCBI Taxonomy" id="3134107"/>
    <lineage>
        <taxon>Bacteria</taxon>
        <taxon>Bacillati</taxon>
        <taxon>Actinomycetota</taxon>
        <taxon>Actinomycetes</taxon>
        <taxon>Kitasatosporales</taxon>
        <taxon>Streptomycetaceae</taxon>
        <taxon>Streptomyces</taxon>
    </lineage>
</organism>